<dbReference type="EMBL" id="KV441403">
    <property type="protein sequence ID" value="OAF56671.2"/>
    <property type="molecule type" value="Genomic_DNA"/>
</dbReference>
<evidence type="ECO:0000313" key="1">
    <source>
        <dbReference type="EMBL" id="OAF56671.2"/>
    </source>
</evidence>
<dbReference type="RefSeq" id="XP_024321963.1">
    <property type="nucleotide sequence ID" value="XM_024470717.1"/>
</dbReference>
<organism evidence="1">
    <name type="scientific">Pseudogymnoascus destructans</name>
    <dbReference type="NCBI Taxonomy" id="655981"/>
    <lineage>
        <taxon>Eukaryota</taxon>
        <taxon>Fungi</taxon>
        <taxon>Dikarya</taxon>
        <taxon>Ascomycota</taxon>
        <taxon>Pezizomycotina</taxon>
        <taxon>Leotiomycetes</taxon>
        <taxon>Thelebolales</taxon>
        <taxon>Thelebolaceae</taxon>
        <taxon>Pseudogymnoascus</taxon>
    </lineage>
</organism>
<protein>
    <submittedName>
        <fullName evidence="1">Uncharacterized protein</fullName>
    </submittedName>
</protein>
<dbReference type="VEuPathDB" id="FungiDB:GMDG_07853"/>
<reference evidence="1" key="1">
    <citation type="submission" date="2016-03" db="EMBL/GenBank/DDBJ databases">
        <title>Updated assembly of Pseudogymnoascus destructans, the fungus causing white-nose syndrome of bats.</title>
        <authorList>
            <person name="Palmer J.M."/>
            <person name="Drees K.P."/>
            <person name="Foster J.T."/>
            <person name="Lindner D.L."/>
        </authorList>
    </citation>
    <scope>NUCLEOTIDE SEQUENCE [LARGE SCALE GENOMIC DNA]</scope>
    <source>
        <strain evidence="1">20631-21</strain>
    </source>
</reference>
<dbReference type="InterPro" id="IPR037653">
    <property type="entry name" value="Cbp6"/>
</dbReference>
<sequence length="158" mass="17622">MLIGQRTSIFPTPRDSIPSASLEPLAVSHSAATMSKSVAYKHLVRALSLWPKDRLRPDCQLQDILLARANKTFIPAASASGAPTPAINERAELENANALYSLLDNRYALRYQPRKNLLMRPASNPDHYNDIIEEIDAAPSRGMWGRIRNRLSGLLRFS</sequence>
<dbReference type="PANTHER" id="PTHR28250:SF1">
    <property type="entry name" value="CYTOCHROME B PRE-MRNA-PROCESSING PROTEIN 6"/>
    <property type="match status" value="1"/>
</dbReference>
<dbReference type="PANTHER" id="PTHR28250">
    <property type="entry name" value="CYTOCHROME B PRE-MRNA-PROCESSING PROTEIN 6"/>
    <property type="match status" value="1"/>
</dbReference>
<dbReference type="Proteomes" id="UP000077154">
    <property type="component" value="Unassembled WGS sequence"/>
</dbReference>
<dbReference type="OrthoDB" id="2107880at2759"/>
<dbReference type="GO" id="GO:0061671">
    <property type="term" value="C:Cbp3p-Cbp6 complex"/>
    <property type="evidence" value="ECO:0007669"/>
    <property type="project" value="InterPro"/>
</dbReference>
<dbReference type="Pfam" id="PF20180">
    <property type="entry name" value="UQCC2_CBP6"/>
    <property type="match status" value="1"/>
</dbReference>
<accession>A0A177A5Y8</accession>
<dbReference type="eggNOG" id="ENOG502S71Q">
    <property type="taxonomic scope" value="Eukaryota"/>
</dbReference>
<name>A0A177A5Y8_9PEZI</name>
<dbReference type="GO" id="GO:0034551">
    <property type="term" value="P:mitochondrial respiratory chain complex III assembly"/>
    <property type="evidence" value="ECO:0007669"/>
    <property type="project" value="TreeGrafter"/>
</dbReference>
<proteinExistence type="predicted"/>
<dbReference type="GeneID" id="36290189"/>
<dbReference type="AlphaFoldDB" id="A0A177A5Y8"/>
<dbReference type="GO" id="GO:0043022">
    <property type="term" value="F:ribosome binding"/>
    <property type="evidence" value="ECO:0007669"/>
    <property type="project" value="InterPro"/>
</dbReference>
<gene>
    <name evidence="1" type="ORF">VC83_07139</name>
</gene>